<dbReference type="SMART" id="SM00409">
    <property type="entry name" value="IG"/>
    <property type="match status" value="1"/>
</dbReference>
<keyword evidence="5" id="KW-1185">Reference proteome</keyword>
<dbReference type="PANTHER" id="PTHR19971">
    <property type="entry name" value="SIGNAL-REGULATORY PROTEIN BETA"/>
    <property type="match status" value="1"/>
</dbReference>
<evidence type="ECO:0000313" key="5">
    <source>
        <dbReference type="Proteomes" id="UP000694620"/>
    </source>
</evidence>
<protein>
    <recommendedName>
        <fullName evidence="3">Ig-like domain-containing protein</fullName>
    </recommendedName>
</protein>
<reference evidence="4" key="1">
    <citation type="submission" date="2021-06" db="EMBL/GenBank/DDBJ databases">
        <authorList>
            <consortium name="Wellcome Sanger Institute Data Sharing"/>
        </authorList>
    </citation>
    <scope>NUCLEOTIDE SEQUENCE [LARGE SCALE GENOMIC DNA]</scope>
</reference>
<evidence type="ECO:0000313" key="4">
    <source>
        <dbReference type="Ensembl" id="ENSECRP00000015778.1"/>
    </source>
</evidence>
<dbReference type="InterPro" id="IPR003599">
    <property type="entry name" value="Ig_sub"/>
</dbReference>
<organism evidence="4 5">
    <name type="scientific">Erpetoichthys calabaricus</name>
    <name type="common">Rope fish</name>
    <name type="synonym">Calamoichthys calabaricus</name>
    <dbReference type="NCBI Taxonomy" id="27687"/>
    <lineage>
        <taxon>Eukaryota</taxon>
        <taxon>Metazoa</taxon>
        <taxon>Chordata</taxon>
        <taxon>Craniata</taxon>
        <taxon>Vertebrata</taxon>
        <taxon>Euteleostomi</taxon>
        <taxon>Actinopterygii</taxon>
        <taxon>Polypteriformes</taxon>
        <taxon>Polypteridae</taxon>
        <taxon>Erpetoichthys</taxon>
    </lineage>
</organism>
<evidence type="ECO:0000256" key="2">
    <source>
        <dbReference type="ARBA" id="ARBA00023180"/>
    </source>
</evidence>
<feature type="domain" description="Ig-like" evidence="3">
    <location>
        <begin position="26"/>
        <end position="100"/>
    </location>
</feature>
<reference evidence="4" key="3">
    <citation type="submission" date="2025-09" db="UniProtKB">
        <authorList>
            <consortium name="Ensembl"/>
        </authorList>
    </citation>
    <scope>IDENTIFICATION</scope>
</reference>
<keyword evidence="2" id="KW-0325">Glycoprotein</keyword>
<reference evidence="4" key="2">
    <citation type="submission" date="2025-08" db="UniProtKB">
        <authorList>
            <consortium name="Ensembl"/>
        </authorList>
    </citation>
    <scope>IDENTIFICATION</scope>
</reference>
<dbReference type="InterPro" id="IPR051755">
    <property type="entry name" value="Ig-like_CS_Receptor"/>
</dbReference>
<accession>A0A8C4SFV6</accession>
<keyword evidence="1" id="KW-1015">Disulfide bond</keyword>
<dbReference type="Gene3D" id="2.60.40.10">
    <property type="entry name" value="Immunoglobulins"/>
    <property type="match status" value="1"/>
</dbReference>
<dbReference type="AlphaFoldDB" id="A0A8C4SFV6"/>
<dbReference type="InterPro" id="IPR007110">
    <property type="entry name" value="Ig-like_dom"/>
</dbReference>
<proteinExistence type="predicted"/>
<evidence type="ECO:0000256" key="1">
    <source>
        <dbReference type="ARBA" id="ARBA00023157"/>
    </source>
</evidence>
<name>A0A8C4SFV6_ERPCA</name>
<dbReference type="SMART" id="SM00406">
    <property type="entry name" value="IGv"/>
    <property type="match status" value="1"/>
</dbReference>
<evidence type="ECO:0000259" key="3">
    <source>
        <dbReference type="PROSITE" id="PS50835"/>
    </source>
</evidence>
<dbReference type="Proteomes" id="UP000694620">
    <property type="component" value="Chromosome 10"/>
</dbReference>
<sequence length="142" mass="15431">CILLDAFVLTNFTVNQSQGSVDAVVGSDVTLLCLLSSPLLKGPVKWMKKTSNGQEHIYSLSSSGSETIAPRVTRTEAKSTVNFSITIRSVQLNDSGTYYCEKYKDGDMNTPFKAKEGVQLNVKGKRETSLGPLVLNLGTPRQ</sequence>
<dbReference type="Ensembl" id="ENSECRT00000016057.1">
    <property type="protein sequence ID" value="ENSECRP00000015778.1"/>
    <property type="gene ID" value="ENSECRG00000010529.1"/>
</dbReference>
<dbReference type="GeneTree" id="ENSGT00940000173285"/>
<dbReference type="SUPFAM" id="SSF48726">
    <property type="entry name" value="Immunoglobulin"/>
    <property type="match status" value="1"/>
</dbReference>
<dbReference type="Pfam" id="PF07686">
    <property type="entry name" value="V-set"/>
    <property type="match status" value="1"/>
</dbReference>
<dbReference type="InterPro" id="IPR013106">
    <property type="entry name" value="Ig_V-set"/>
</dbReference>
<dbReference type="InterPro" id="IPR013783">
    <property type="entry name" value="Ig-like_fold"/>
</dbReference>
<dbReference type="PROSITE" id="PS50835">
    <property type="entry name" value="IG_LIKE"/>
    <property type="match status" value="1"/>
</dbReference>
<dbReference type="InterPro" id="IPR036179">
    <property type="entry name" value="Ig-like_dom_sf"/>
</dbReference>